<reference evidence="2 3" key="1">
    <citation type="submission" date="2017-12" db="EMBL/GenBank/DDBJ databases">
        <title>Phylogenetic diversity of female urinary microbiome.</title>
        <authorList>
            <person name="Thomas-White K."/>
            <person name="Wolfe A.J."/>
        </authorList>
    </citation>
    <scope>NUCLEOTIDE SEQUENCE [LARGE SCALE GENOMIC DNA]</scope>
    <source>
        <strain evidence="2 3">UMB1298</strain>
    </source>
</reference>
<organism evidence="2 3">
    <name type="scientific">Kytococcus schroeteri</name>
    <dbReference type="NCBI Taxonomy" id="138300"/>
    <lineage>
        <taxon>Bacteria</taxon>
        <taxon>Bacillati</taxon>
        <taxon>Actinomycetota</taxon>
        <taxon>Actinomycetes</taxon>
        <taxon>Micrococcales</taxon>
        <taxon>Kytococcaceae</taxon>
        <taxon>Kytococcus</taxon>
    </lineage>
</organism>
<feature type="compositionally biased region" description="Basic and acidic residues" evidence="1">
    <location>
        <begin position="64"/>
        <end position="86"/>
    </location>
</feature>
<name>A0A2I1PDD2_9MICO</name>
<dbReference type="Proteomes" id="UP000234206">
    <property type="component" value="Unassembled WGS sequence"/>
</dbReference>
<feature type="compositionally biased region" description="Basic residues" evidence="1">
    <location>
        <begin position="130"/>
        <end position="143"/>
    </location>
</feature>
<accession>A0A2I1PDD2</accession>
<dbReference type="EMBL" id="PKIZ01000002">
    <property type="protein sequence ID" value="PKZ42610.1"/>
    <property type="molecule type" value="Genomic_DNA"/>
</dbReference>
<evidence type="ECO:0000313" key="3">
    <source>
        <dbReference type="Proteomes" id="UP000234206"/>
    </source>
</evidence>
<gene>
    <name evidence="2" type="ORF">CYJ76_01710</name>
</gene>
<feature type="region of interest" description="Disordered" evidence="1">
    <location>
        <begin position="60"/>
        <end position="180"/>
    </location>
</feature>
<feature type="compositionally biased region" description="Basic residues" evidence="1">
    <location>
        <begin position="108"/>
        <end position="119"/>
    </location>
</feature>
<feature type="region of interest" description="Disordered" evidence="1">
    <location>
        <begin position="1"/>
        <end position="45"/>
    </location>
</feature>
<evidence type="ECO:0000313" key="2">
    <source>
        <dbReference type="EMBL" id="PKZ42610.1"/>
    </source>
</evidence>
<proteinExistence type="predicted"/>
<evidence type="ECO:0000256" key="1">
    <source>
        <dbReference type="SAM" id="MobiDB-lite"/>
    </source>
</evidence>
<feature type="compositionally biased region" description="Basic and acidic residues" evidence="1">
    <location>
        <begin position="169"/>
        <end position="180"/>
    </location>
</feature>
<feature type="compositionally biased region" description="Low complexity" evidence="1">
    <location>
        <begin position="120"/>
        <end position="129"/>
    </location>
</feature>
<dbReference type="AlphaFoldDB" id="A0A2I1PDD2"/>
<protein>
    <submittedName>
        <fullName evidence="2">Uncharacterized protein</fullName>
    </submittedName>
</protein>
<comment type="caution">
    <text evidence="2">The sequence shown here is derived from an EMBL/GenBank/DDBJ whole genome shotgun (WGS) entry which is preliminary data.</text>
</comment>
<sequence length="180" mass="19141">MRFSMPGQAEFGTGAELGPGPLFGAHVHGVRRNLSPKPPPGESVPRVSLAYAPFVVVGGPGCAVRDRSAARGHHGPEPRPDRCPDHHRPRRHRGGGPGPAGRGADHQPHHRPLRGRRSGARGAAAAGARHGTRQHATPRHPAGRRGPPQLRLAGADGGVRRPRPRRAPRPPDHRPLAAHR</sequence>
<keyword evidence="3" id="KW-1185">Reference proteome</keyword>